<keyword evidence="3" id="KW-0813">Transport</keyword>
<dbReference type="Proteomes" id="UP000250235">
    <property type="component" value="Unassembled WGS sequence"/>
</dbReference>
<keyword evidence="7" id="KW-0811">Translocation</keyword>
<keyword evidence="5" id="KW-0653">Protein transport</keyword>
<keyword evidence="8 9" id="KW-0472">Membrane</keyword>
<keyword evidence="4 9" id="KW-0812">Transmembrane</keyword>
<dbReference type="GO" id="GO:0006886">
    <property type="term" value="P:intracellular protein transport"/>
    <property type="evidence" value="ECO:0007669"/>
    <property type="project" value="InterPro"/>
</dbReference>
<evidence type="ECO:0000256" key="7">
    <source>
        <dbReference type="ARBA" id="ARBA00023010"/>
    </source>
</evidence>
<keyword evidence="11" id="KW-1185">Reference proteome</keyword>
<protein>
    <submittedName>
        <fullName evidence="10">Uncharacterized protein</fullName>
    </submittedName>
</protein>
<evidence type="ECO:0000256" key="2">
    <source>
        <dbReference type="ARBA" id="ARBA00008274"/>
    </source>
</evidence>
<dbReference type="GO" id="GO:0006605">
    <property type="term" value="P:protein targeting"/>
    <property type="evidence" value="ECO:0007669"/>
    <property type="project" value="InterPro"/>
</dbReference>
<dbReference type="AlphaFoldDB" id="A0A2Z7CJM0"/>
<evidence type="ECO:0000256" key="5">
    <source>
        <dbReference type="ARBA" id="ARBA00022927"/>
    </source>
</evidence>
<feature type="transmembrane region" description="Helical" evidence="9">
    <location>
        <begin position="126"/>
        <end position="153"/>
    </location>
</feature>
<keyword evidence="6 9" id="KW-1133">Transmembrane helix</keyword>
<evidence type="ECO:0000256" key="6">
    <source>
        <dbReference type="ARBA" id="ARBA00022989"/>
    </source>
</evidence>
<proteinExistence type="inferred from homology"/>
<comment type="subcellular location">
    <subcellularLocation>
        <location evidence="1">Membrane</location>
    </subcellularLocation>
</comment>
<organism evidence="10 11">
    <name type="scientific">Dorcoceras hygrometricum</name>
    <dbReference type="NCBI Taxonomy" id="472368"/>
    <lineage>
        <taxon>Eukaryota</taxon>
        <taxon>Viridiplantae</taxon>
        <taxon>Streptophyta</taxon>
        <taxon>Embryophyta</taxon>
        <taxon>Tracheophyta</taxon>
        <taxon>Spermatophyta</taxon>
        <taxon>Magnoliopsida</taxon>
        <taxon>eudicotyledons</taxon>
        <taxon>Gunneridae</taxon>
        <taxon>Pentapetalae</taxon>
        <taxon>asterids</taxon>
        <taxon>lamiids</taxon>
        <taxon>Lamiales</taxon>
        <taxon>Gesneriaceae</taxon>
        <taxon>Didymocarpoideae</taxon>
        <taxon>Trichosporeae</taxon>
        <taxon>Loxocarpinae</taxon>
        <taxon>Dorcoceras</taxon>
    </lineage>
</organism>
<evidence type="ECO:0000256" key="3">
    <source>
        <dbReference type="ARBA" id="ARBA00022448"/>
    </source>
</evidence>
<evidence type="ECO:0000256" key="4">
    <source>
        <dbReference type="ARBA" id="ARBA00022692"/>
    </source>
</evidence>
<sequence length="157" mass="17493">MLVVSSPGIKFPALGVGYPQVSMLSSNFNGCIFSKFHTGAELVSRGNSSLVRTFLQSHGRTRILAARGDYQPSYNDDANMEPFWVNPLREAIWGIQSLLVFLVEQPSQLRYIEWPSFQRTLKTATLTLVLVALLIVALDSVDSALSYLLAFLLRRKA</sequence>
<dbReference type="EMBL" id="KQ995303">
    <property type="protein sequence ID" value="KZV47291.1"/>
    <property type="molecule type" value="Genomic_DNA"/>
</dbReference>
<name>A0A2Z7CJM0_9LAMI</name>
<gene>
    <name evidence="10" type="ORF">F511_07714</name>
</gene>
<dbReference type="Pfam" id="PF00584">
    <property type="entry name" value="SecE"/>
    <property type="match status" value="1"/>
</dbReference>
<dbReference type="GO" id="GO:0016020">
    <property type="term" value="C:membrane"/>
    <property type="evidence" value="ECO:0007669"/>
    <property type="project" value="UniProtKB-SubCell"/>
</dbReference>
<evidence type="ECO:0000256" key="1">
    <source>
        <dbReference type="ARBA" id="ARBA00004370"/>
    </source>
</evidence>
<comment type="similarity">
    <text evidence="2">Belongs to the SecE/SEC61-gamma family.</text>
</comment>
<evidence type="ECO:0000313" key="10">
    <source>
        <dbReference type="EMBL" id="KZV47291.1"/>
    </source>
</evidence>
<dbReference type="InterPro" id="IPR001901">
    <property type="entry name" value="Translocase_SecE/Sec61-g"/>
</dbReference>
<evidence type="ECO:0000313" key="11">
    <source>
        <dbReference type="Proteomes" id="UP000250235"/>
    </source>
</evidence>
<evidence type="ECO:0000256" key="8">
    <source>
        <dbReference type="ARBA" id="ARBA00023136"/>
    </source>
</evidence>
<dbReference type="PANTHER" id="PTHR37247:SF1">
    <property type="entry name" value="TRANSMEMBRANE PROTEIN"/>
    <property type="match status" value="1"/>
</dbReference>
<dbReference type="OrthoDB" id="1913236at2759"/>
<dbReference type="PANTHER" id="PTHR37247">
    <property type="entry name" value="TRANSMEMBRANE PROTEIN"/>
    <property type="match status" value="1"/>
</dbReference>
<accession>A0A2Z7CJM0</accession>
<evidence type="ECO:0000256" key="9">
    <source>
        <dbReference type="SAM" id="Phobius"/>
    </source>
</evidence>
<reference evidence="10 11" key="1">
    <citation type="journal article" date="2015" name="Proc. Natl. Acad. Sci. U.S.A.">
        <title>The resurrection genome of Boea hygrometrica: A blueprint for survival of dehydration.</title>
        <authorList>
            <person name="Xiao L."/>
            <person name="Yang G."/>
            <person name="Zhang L."/>
            <person name="Yang X."/>
            <person name="Zhao S."/>
            <person name="Ji Z."/>
            <person name="Zhou Q."/>
            <person name="Hu M."/>
            <person name="Wang Y."/>
            <person name="Chen M."/>
            <person name="Xu Y."/>
            <person name="Jin H."/>
            <person name="Xiao X."/>
            <person name="Hu G."/>
            <person name="Bao F."/>
            <person name="Hu Y."/>
            <person name="Wan P."/>
            <person name="Li L."/>
            <person name="Deng X."/>
            <person name="Kuang T."/>
            <person name="Xiang C."/>
            <person name="Zhu J.K."/>
            <person name="Oliver M.J."/>
            <person name="He Y."/>
        </authorList>
    </citation>
    <scope>NUCLEOTIDE SEQUENCE [LARGE SCALE GENOMIC DNA]</scope>
    <source>
        <strain evidence="11">cv. XS01</strain>
    </source>
</reference>